<comment type="caution">
    <text evidence="1">The sequence shown here is derived from an EMBL/GenBank/DDBJ whole genome shotgun (WGS) entry which is preliminary data.</text>
</comment>
<protein>
    <submittedName>
        <fullName evidence="1">Uncharacterized protein</fullName>
    </submittedName>
</protein>
<dbReference type="EMBL" id="CAJNOK010069654">
    <property type="protein sequence ID" value="CAF1659878.1"/>
    <property type="molecule type" value="Genomic_DNA"/>
</dbReference>
<dbReference type="Proteomes" id="UP000677228">
    <property type="component" value="Unassembled WGS sequence"/>
</dbReference>
<accession>A0A8S2G9B6</accession>
<proteinExistence type="predicted"/>
<feature type="non-terminal residue" evidence="1">
    <location>
        <position position="1"/>
    </location>
</feature>
<gene>
    <name evidence="1" type="ORF">OVA965_LOCUS45237</name>
    <name evidence="2" type="ORF">TMI583_LOCUS48557</name>
</gene>
<organism evidence="1 3">
    <name type="scientific">Didymodactylos carnosus</name>
    <dbReference type="NCBI Taxonomy" id="1234261"/>
    <lineage>
        <taxon>Eukaryota</taxon>
        <taxon>Metazoa</taxon>
        <taxon>Spiralia</taxon>
        <taxon>Gnathifera</taxon>
        <taxon>Rotifera</taxon>
        <taxon>Eurotatoria</taxon>
        <taxon>Bdelloidea</taxon>
        <taxon>Philodinida</taxon>
        <taxon>Philodinidae</taxon>
        <taxon>Didymodactylos</taxon>
    </lineage>
</organism>
<evidence type="ECO:0000313" key="2">
    <source>
        <dbReference type="EMBL" id="CAF4516741.1"/>
    </source>
</evidence>
<name>A0A8S2G9B6_9BILA</name>
<evidence type="ECO:0000313" key="3">
    <source>
        <dbReference type="Proteomes" id="UP000677228"/>
    </source>
</evidence>
<reference evidence="1" key="1">
    <citation type="submission" date="2021-02" db="EMBL/GenBank/DDBJ databases">
        <authorList>
            <person name="Nowell W R."/>
        </authorList>
    </citation>
    <scope>NUCLEOTIDE SEQUENCE</scope>
</reference>
<evidence type="ECO:0000313" key="1">
    <source>
        <dbReference type="EMBL" id="CAF1659878.1"/>
    </source>
</evidence>
<sequence length="54" mass="6397">LKEQNEESSRSEYRVANTDQRPYVQLDNVYAQWNVRHCRGSAFSYMTIKNVDAK</sequence>
<dbReference type="EMBL" id="CAJOBA010100001">
    <property type="protein sequence ID" value="CAF4516741.1"/>
    <property type="molecule type" value="Genomic_DNA"/>
</dbReference>
<dbReference type="Proteomes" id="UP000682733">
    <property type="component" value="Unassembled WGS sequence"/>
</dbReference>
<dbReference type="AlphaFoldDB" id="A0A8S2G9B6"/>